<evidence type="ECO:0000256" key="5">
    <source>
        <dbReference type="SAM" id="Phobius"/>
    </source>
</evidence>
<dbReference type="Gene3D" id="1.25.40.20">
    <property type="entry name" value="Ankyrin repeat-containing domain"/>
    <property type="match status" value="2"/>
</dbReference>
<dbReference type="InterPro" id="IPR002153">
    <property type="entry name" value="TRPC_channel"/>
</dbReference>
<dbReference type="InterPro" id="IPR002110">
    <property type="entry name" value="Ankyrin_rpt"/>
</dbReference>
<dbReference type="InterPro" id="IPR036770">
    <property type="entry name" value="Ankyrin_rpt-contain_sf"/>
</dbReference>
<name>A0ABM0MPG0_SACKO</name>
<feature type="repeat" description="ANK" evidence="4">
    <location>
        <begin position="91"/>
        <end position="123"/>
    </location>
</feature>
<proteinExistence type="predicted"/>
<evidence type="ECO:0000256" key="2">
    <source>
        <dbReference type="ARBA" id="ARBA00023065"/>
    </source>
</evidence>
<dbReference type="GeneID" id="100374891"/>
<keyword evidence="5" id="KW-0472">Membrane</keyword>
<feature type="repeat" description="ANK" evidence="4">
    <location>
        <begin position="55"/>
        <end position="90"/>
    </location>
</feature>
<gene>
    <name evidence="7" type="primary">LOC100374891</name>
</gene>
<dbReference type="SMART" id="SM00248">
    <property type="entry name" value="ANK"/>
    <property type="match status" value="5"/>
</dbReference>
<dbReference type="PANTHER" id="PTHR10117:SF54">
    <property type="entry name" value="TRANSIENT RECEPTOR POTENTIAL-GAMMA PROTEIN"/>
    <property type="match status" value="1"/>
</dbReference>
<keyword evidence="4" id="KW-0040">ANK repeat</keyword>
<keyword evidence="5" id="KW-1133">Transmembrane helix</keyword>
<feature type="transmembrane region" description="Helical" evidence="5">
    <location>
        <begin position="523"/>
        <end position="543"/>
    </location>
</feature>
<evidence type="ECO:0000256" key="4">
    <source>
        <dbReference type="PROSITE-ProRule" id="PRU00023"/>
    </source>
</evidence>
<evidence type="ECO:0000313" key="6">
    <source>
        <dbReference type="Proteomes" id="UP000694865"/>
    </source>
</evidence>
<keyword evidence="3" id="KW-0407">Ion channel</keyword>
<feature type="transmembrane region" description="Helical" evidence="5">
    <location>
        <begin position="667"/>
        <end position="689"/>
    </location>
</feature>
<dbReference type="PROSITE" id="PS50088">
    <property type="entry name" value="ANK_REPEAT"/>
    <property type="match status" value="4"/>
</dbReference>
<feature type="repeat" description="ANK" evidence="4">
    <location>
        <begin position="161"/>
        <end position="193"/>
    </location>
</feature>
<keyword evidence="1" id="KW-0813">Transport</keyword>
<keyword evidence="2" id="KW-0406">Ion transport</keyword>
<sequence length="733" mass="81149">MLNDLCNFTNDPKSVLNLSRSDGKTALHLASAYGTVLFVRKILSLGAMVDERCMAGRTPIHDAILSDNEDKEDIAAVLLEAGAGTNITDKDKMAAIHHATNIGNENIIKKLLQKGANVMTVNSIGQTPLHLAVNHGPPVLESLFSGGPGRDIPDVNARSSDGVTPLHLAAVVGNIEIMELLLKKGADPTIAAGKWKESALEMLYHNCLIKLKQDEMACNIRIAQQLSDDALIVATPRPINTSLHFATVFRSIAVASPDLSDGYERLSNQMDCLAVKLMQHCLNRNHALSLVEEDGNYLLNYALKYKHKKFISVPVVQRLLHGIWHGSILNYVTYPEISQSWPYFVLFFFTPILYPIALILYSITWLLGVCCSCHSNGGDLNGGGGGCCRCSCFGNKLYKAFREALDSYFQFVSEIALNCPAVKFQGNLMSYSVFLMLLFIKSQYLLISTTYIAYIDALLLAFLIGQLLEEVQQYRNEKSFWLYVNKSGNVFDFINIIGQLTLNIVGNVVSYHSYDVIRIYGPGIEVGMALITIVACIRLLYFVEVSNLLGQMQITFVSMAKDFFLVFAFQASALVAFGLVLTKVYSLAVISSHSIITNITVENAVLNATSTALSENATADLTEVDKYLLYVQNSTNSLSVYTVSLFWGLFGLSKIEDFDVDSRAIEYIGKILLGAYNLFAVIVLLNTLIAKMSDTYNRIEVSHWCCQCSKRHLWPCCAKNYYSFLQAGRLSFS</sequence>
<feature type="transmembrane region" description="Helical" evidence="5">
    <location>
        <begin position="563"/>
        <end position="582"/>
    </location>
</feature>
<reference evidence="7" key="1">
    <citation type="submission" date="2025-08" db="UniProtKB">
        <authorList>
            <consortium name="RefSeq"/>
        </authorList>
    </citation>
    <scope>IDENTIFICATION</scope>
    <source>
        <tissue evidence="7">Testes</tissue>
    </source>
</reference>
<feature type="transmembrane region" description="Helical" evidence="5">
    <location>
        <begin position="341"/>
        <end position="367"/>
    </location>
</feature>
<feature type="repeat" description="ANK" evidence="4">
    <location>
        <begin position="22"/>
        <end position="54"/>
    </location>
</feature>
<evidence type="ECO:0000256" key="1">
    <source>
        <dbReference type="ARBA" id="ARBA00022448"/>
    </source>
</evidence>
<organism evidence="6 7">
    <name type="scientific">Saccoglossus kowalevskii</name>
    <name type="common">Acorn worm</name>
    <dbReference type="NCBI Taxonomy" id="10224"/>
    <lineage>
        <taxon>Eukaryota</taxon>
        <taxon>Metazoa</taxon>
        <taxon>Hemichordata</taxon>
        <taxon>Enteropneusta</taxon>
        <taxon>Harrimaniidae</taxon>
        <taxon>Saccoglossus</taxon>
    </lineage>
</organism>
<protein>
    <submittedName>
        <fullName evidence="7">Transient receptor potential-gamma protein-like</fullName>
    </submittedName>
</protein>
<dbReference type="RefSeq" id="XP_006821901.1">
    <property type="nucleotide sequence ID" value="XM_006821838.1"/>
</dbReference>
<feature type="transmembrane region" description="Helical" evidence="5">
    <location>
        <begin position="444"/>
        <end position="468"/>
    </location>
</feature>
<dbReference type="PANTHER" id="PTHR10117">
    <property type="entry name" value="TRANSIENT RECEPTOR POTENTIAL CHANNEL"/>
    <property type="match status" value="1"/>
</dbReference>
<evidence type="ECO:0000313" key="7">
    <source>
        <dbReference type="RefSeq" id="XP_006821901.1"/>
    </source>
</evidence>
<keyword evidence="5" id="KW-0812">Transmembrane</keyword>
<keyword evidence="6" id="KW-1185">Reference proteome</keyword>
<dbReference type="Pfam" id="PF12796">
    <property type="entry name" value="Ank_2"/>
    <property type="match status" value="2"/>
</dbReference>
<dbReference type="Proteomes" id="UP000694865">
    <property type="component" value="Unplaced"/>
</dbReference>
<dbReference type="PROSITE" id="PS50297">
    <property type="entry name" value="ANK_REP_REGION"/>
    <property type="match status" value="4"/>
</dbReference>
<accession>A0ABM0MPG0</accession>
<evidence type="ECO:0000256" key="3">
    <source>
        <dbReference type="ARBA" id="ARBA00023303"/>
    </source>
</evidence>
<dbReference type="SUPFAM" id="SSF48403">
    <property type="entry name" value="Ankyrin repeat"/>
    <property type="match status" value="1"/>
</dbReference>